<sequence length="828" mass="93123">MFRKTLLATTVAISLFGLIACNSENDSRAPEVATPTQALQYKNVIDRLGTPASFRDFDSYSNLKYNPMLDLGAWHGFLLPGSPQEWGGFTGPMVISEEYSLFFASALERLQLRDGQGRALPLESAATHEIYALPGALVQRFEFDTLTLELTLRYAGERTALVRTRLINKLGSDQPLTLAWQGELLNQWDAKETVASKYPNWTRSVTQGPQGEIAFHFGKLRSTWNIMQSGSALYRIDRSIATQGTLDETHLGYQSEAPLTLAAGATRDIFTLQSYFHSADDEQRHQAERQAILANPGHYFDASIRRWEDYLERGLSNPGISERERRIAVKAIETLNGNWRSPAGALRHDGVTPSNTARWFDGVWAWDSWKHAYAMAHFNPAVAKENVRAMYDYQVQADDPVRPQDAGMVIDAVFFNKQADRGGDGGNWNERDTKPPLSAWAIWEIYSATKDRAFIAEMYPKIQAYHDWWYRARDNNRNGIIEYGATRHVEHNDEQGNITFKVQYNAGVPAGLDLSSCRAEEENWYACAGMELYQQVLAKGGYDDMDIGAQHGAGWESGMDNAARFGFINPDQLQRYADATYGGDLNKARQDWNVFFFENHDEGNGELVGFSIDQESVELNAYLAKEKRILADMADLLGKPEEASRYRDGATKLAGYINQCLFDEHSGFYYDRQIKRGDTPDANGCYGKLLTARGRGPEGWSPLWAEVADKEKAARVREVMLNPAEFNTRVPLGTAALTNPAYDPDIYWRGRVWLDQLYFGVKGLENYGYRSDAQAMVEKLFANADGLSGSGPIRENYNPVSGAMQGATNFGWSSAHLYMLYRNFLKAQ</sequence>
<feature type="domain" description="Mannosylglycerate hydrolase MGH1-like glycoside hydrolase" evidence="3">
    <location>
        <begin position="363"/>
        <end position="813"/>
    </location>
</feature>
<dbReference type="Proteomes" id="UP000774958">
    <property type="component" value="Unassembled WGS sequence"/>
</dbReference>
<dbReference type="PANTHER" id="PTHR23403:SF1">
    <property type="entry name" value="TREHALASE"/>
    <property type="match status" value="1"/>
</dbReference>
<evidence type="ECO:0000256" key="1">
    <source>
        <dbReference type="SAM" id="SignalP"/>
    </source>
</evidence>
<dbReference type="InterPro" id="IPR048450">
    <property type="entry name" value="YgjK_N"/>
</dbReference>
<keyword evidence="4" id="KW-0378">Hydrolase</keyword>
<dbReference type="Pfam" id="PF21152">
    <property type="entry name" value="YgjK_N"/>
    <property type="match status" value="1"/>
</dbReference>
<dbReference type="RefSeq" id="WP_224162150.1">
    <property type="nucleotide sequence ID" value="NZ_JAIRBT010000003.1"/>
</dbReference>
<evidence type="ECO:0000259" key="3">
    <source>
        <dbReference type="Pfam" id="PF22422"/>
    </source>
</evidence>
<organism evidence="4 5">
    <name type="scientific">Aeromonas schubertii</name>
    <dbReference type="NCBI Taxonomy" id="652"/>
    <lineage>
        <taxon>Bacteria</taxon>
        <taxon>Pseudomonadati</taxon>
        <taxon>Pseudomonadota</taxon>
        <taxon>Gammaproteobacteria</taxon>
        <taxon>Aeromonadales</taxon>
        <taxon>Aeromonadaceae</taxon>
        <taxon>Aeromonas</taxon>
    </lineage>
</organism>
<reference evidence="4 5" key="1">
    <citation type="submission" date="2021-09" db="EMBL/GenBank/DDBJ databases">
        <title>Aeromonas schubertii isolated from Asian sea bass.</title>
        <authorList>
            <person name="Pinpimai K."/>
        </authorList>
    </citation>
    <scope>NUCLEOTIDE SEQUENCE [LARGE SCALE GENOMIC DNA]</scope>
    <source>
        <strain evidence="4 5">CHULA2021a</strain>
    </source>
</reference>
<dbReference type="InterPro" id="IPR012341">
    <property type="entry name" value="6hp_glycosidase-like_sf"/>
</dbReference>
<dbReference type="InterPro" id="IPR054491">
    <property type="entry name" value="MGH1-like_GH"/>
</dbReference>
<dbReference type="EC" id="3.2.1.20" evidence="4"/>
<accession>A0ABS7V745</accession>
<name>A0ABS7V745_9GAMM</name>
<dbReference type="InterPro" id="IPR001661">
    <property type="entry name" value="Glyco_hydro_37"/>
</dbReference>
<gene>
    <name evidence="4" type="primary">ygjK</name>
    <name evidence="4" type="ORF">LA374_03190</name>
</gene>
<evidence type="ECO:0000313" key="5">
    <source>
        <dbReference type="Proteomes" id="UP000774958"/>
    </source>
</evidence>
<dbReference type="GO" id="GO:0004558">
    <property type="term" value="F:alpha-1,4-glucosidase activity"/>
    <property type="evidence" value="ECO:0007669"/>
    <property type="project" value="UniProtKB-EC"/>
</dbReference>
<dbReference type="NCBIfam" id="NF007525">
    <property type="entry name" value="PRK10137.1"/>
    <property type="match status" value="1"/>
</dbReference>
<dbReference type="EMBL" id="JAIRBT010000003">
    <property type="protein sequence ID" value="MBZ6065217.1"/>
    <property type="molecule type" value="Genomic_DNA"/>
</dbReference>
<proteinExistence type="predicted"/>
<evidence type="ECO:0000313" key="4">
    <source>
        <dbReference type="EMBL" id="MBZ6065217.1"/>
    </source>
</evidence>
<dbReference type="SUPFAM" id="SSF48208">
    <property type="entry name" value="Six-hairpin glycosidases"/>
    <property type="match status" value="1"/>
</dbReference>
<dbReference type="PANTHER" id="PTHR23403">
    <property type="entry name" value="TREHALASE"/>
    <property type="match status" value="1"/>
</dbReference>
<evidence type="ECO:0000259" key="2">
    <source>
        <dbReference type="Pfam" id="PF21152"/>
    </source>
</evidence>
<dbReference type="Gene3D" id="1.10.287.100">
    <property type="match status" value="1"/>
</dbReference>
<feature type="domain" description="Glucosidase YgjK N-terminal" evidence="2">
    <location>
        <begin position="46"/>
        <end position="308"/>
    </location>
</feature>
<keyword evidence="5" id="KW-1185">Reference proteome</keyword>
<keyword evidence="4" id="KW-0326">Glycosidase</keyword>
<comment type="caution">
    <text evidence="4">The sequence shown here is derived from an EMBL/GenBank/DDBJ whole genome shotgun (WGS) entry which is preliminary data.</text>
</comment>
<keyword evidence="1" id="KW-0732">Signal</keyword>
<dbReference type="PROSITE" id="PS51257">
    <property type="entry name" value="PROKAR_LIPOPROTEIN"/>
    <property type="match status" value="1"/>
</dbReference>
<dbReference type="Gene3D" id="3.30.1390.40">
    <property type="entry name" value="Ribosomal protein L30p/L7e"/>
    <property type="match status" value="1"/>
</dbReference>
<dbReference type="Gene3D" id="2.70.98.50">
    <property type="entry name" value="putative glycoside hydrolase family protein from bacillus halodurans"/>
    <property type="match status" value="1"/>
</dbReference>
<feature type="signal peptide" evidence="1">
    <location>
        <begin position="1"/>
        <end position="20"/>
    </location>
</feature>
<dbReference type="Gene3D" id="1.50.10.10">
    <property type="match status" value="1"/>
</dbReference>
<dbReference type="Pfam" id="PF22422">
    <property type="entry name" value="MGH1-like_GH"/>
    <property type="match status" value="1"/>
</dbReference>
<protein>
    <submittedName>
        <fullName evidence="4">Alpha-glucosidase</fullName>
        <ecNumber evidence="4">3.2.1.20</ecNumber>
    </submittedName>
</protein>
<dbReference type="InterPro" id="IPR008928">
    <property type="entry name" value="6-hairpin_glycosidase_sf"/>
</dbReference>
<feature type="chain" id="PRO_5047409539" evidence="1">
    <location>
        <begin position="21"/>
        <end position="828"/>
    </location>
</feature>